<organism evidence="14">
    <name type="scientific">Acacia koa</name>
    <name type="common">Koa tree</name>
    <dbReference type="NCBI Taxonomy" id="468172"/>
    <lineage>
        <taxon>Eukaryota</taxon>
        <taxon>Viridiplantae</taxon>
        <taxon>Streptophyta</taxon>
        <taxon>Embryophyta</taxon>
        <taxon>Tracheophyta</taxon>
        <taxon>Spermatophyta</taxon>
        <taxon>Magnoliopsida</taxon>
        <taxon>eudicotyledons</taxon>
        <taxon>Gunneridae</taxon>
        <taxon>Pentapetalae</taxon>
        <taxon>rosids</taxon>
        <taxon>fabids</taxon>
        <taxon>Fabales</taxon>
        <taxon>Fabaceae</taxon>
        <taxon>Caesalpinioideae</taxon>
        <taxon>mimosoid clade</taxon>
        <taxon>Acacieae</taxon>
        <taxon>Acacia</taxon>
    </lineage>
</organism>
<dbReference type="EC" id="6.2.1.12" evidence="4"/>
<evidence type="ECO:0000256" key="9">
    <source>
        <dbReference type="ARBA" id="ARBA00034219"/>
    </source>
</evidence>
<dbReference type="GO" id="GO:0005524">
    <property type="term" value="F:ATP binding"/>
    <property type="evidence" value="ECO:0007669"/>
    <property type="project" value="UniProtKB-KW"/>
</dbReference>
<dbReference type="Gene3D" id="3.30.300.30">
    <property type="match status" value="1"/>
</dbReference>
<dbReference type="Pfam" id="PF00501">
    <property type="entry name" value="AMP-binding"/>
    <property type="match status" value="1"/>
</dbReference>
<dbReference type="InterPro" id="IPR045851">
    <property type="entry name" value="AMP-bd_C_sf"/>
</dbReference>
<dbReference type="InterPro" id="IPR000873">
    <property type="entry name" value="AMP-dep_synth/lig_dom"/>
</dbReference>
<dbReference type="Gene3D" id="3.40.50.12780">
    <property type="entry name" value="N-terminal domain of ligase-like"/>
    <property type="match status" value="1"/>
</dbReference>
<evidence type="ECO:0000256" key="8">
    <source>
        <dbReference type="ARBA" id="ARBA00023051"/>
    </source>
</evidence>
<evidence type="ECO:0000256" key="5">
    <source>
        <dbReference type="ARBA" id="ARBA00022598"/>
    </source>
</evidence>
<evidence type="ECO:0000256" key="3">
    <source>
        <dbReference type="ARBA" id="ARBA00006432"/>
    </source>
</evidence>
<dbReference type="GO" id="GO:0009698">
    <property type="term" value="P:phenylpropanoid metabolic process"/>
    <property type="evidence" value="ECO:0007669"/>
    <property type="project" value="UniProtKB-KW"/>
</dbReference>
<evidence type="ECO:0000256" key="7">
    <source>
        <dbReference type="ARBA" id="ARBA00022840"/>
    </source>
</evidence>
<dbReference type="GO" id="GO:0016207">
    <property type="term" value="F:4-coumarate-CoA ligase activity"/>
    <property type="evidence" value="ECO:0007669"/>
    <property type="project" value="UniProtKB-EC"/>
</dbReference>
<sequence length="544" mass="59453">MAATETTVNPQTDFIFRSKLPDIYIPKHLPLHSYCFENLAEFGSRPCLINAPTGDIYTYYDVELTARRVASGLNKFGVGQGDVIMVLLPNSPEFVFSFLGASLRGAMTTAANPFFTAAEVAKQAKASKAKLIVTQSNFFEKVKDIDVKLIFVDSPPDGHSHFSELSQADEKDVPEVKIKPDDAVALPYSSGTTGLPKGVMLTHKGLVTSIAQQVDGENPNLYFHHEDVILCVLPLFHIYSLNSVLLCGLRAKAAIMLMPKFEINALLGLIQKYKVSIAPVVPPIVLAISKSPDIDKYDLSSVRVLKSGGAPLSKELEDSVRAKFPKARLGQGYGMTEAGPVLTMSLAFAKEPMEVKAGACGTVVRNAEMKIVDPETSLSLPRGHPGEICIRGDQIMKGYLNDPEATKNTIDEEGWLHTGDIGYIDEDDELFIVDRLKELIKYKGFQVAPAELEALLLSHPHISDAAVVPMKDEAAGEVPVAFVVRSNGHTQTTEDDIKQFVSKQVVFYKRISRVFFIDAIPKSPSGKILRKDLRAKLAADAANH</sequence>
<dbReference type="InterPro" id="IPR042099">
    <property type="entry name" value="ANL_N_sf"/>
</dbReference>
<evidence type="ECO:0000313" key="14">
    <source>
        <dbReference type="EMBL" id="JAI52326.1"/>
    </source>
</evidence>
<feature type="domain" description="AMP-binding enzyme C-terminal" evidence="13">
    <location>
        <begin position="451"/>
        <end position="527"/>
    </location>
</feature>
<keyword evidence="6" id="KW-0547">Nucleotide-binding</keyword>
<comment type="catalytic activity">
    <reaction evidence="9">
        <text>(E)-4-coumarate + ATP + H(+) = (E)-4-coumaroyl-AMP + diphosphate</text>
        <dbReference type="Rhea" id="RHEA:72419"/>
        <dbReference type="ChEBI" id="CHEBI:12876"/>
        <dbReference type="ChEBI" id="CHEBI:15378"/>
        <dbReference type="ChEBI" id="CHEBI:30616"/>
        <dbReference type="ChEBI" id="CHEBI:33019"/>
        <dbReference type="ChEBI" id="CHEBI:192348"/>
    </reaction>
    <physiologicalReaction direction="left-to-right" evidence="9">
        <dbReference type="Rhea" id="RHEA:72420"/>
    </physiologicalReaction>
</comment>
<keyword evidence="7" id="KW-0067">ATP-binding</keyword>
<dbReference type="PANTHER" id="PTHR24096:SF406">
    <property type="entry name" value="4-COUMARATE--COA LIGASE 2"/>
    <property type="match status" value="1"/>
</dbReference>
<evidence type="ECO:0000256" key="10">
    <source>
        <dbReference type="ARBA" id="ARBA00034223"/>
    </source>
</evidence>
<evidence type="ECO:0000256" key="2">
    <source>
        <dbReference type="ARBA" id="ARBA00004930"/>
    </source>
</evidence>
<evidence type="ECO:0000256" key="11">
    <source>
        <dbReference type="ARBA" id="ARBA00034252"/>
    </source>
</evidence>
<dbReference type="FunFam" id="3.40.50.12780:FF:000003">
    <property type="entry name" value="Long-chain-fatty-acid--CoA ligase FadD"/>
    <property type="match status" value="1"/>
</dbReference>
<comment type="catalytic activity">
    <reaction evidence="11">
        <text>(E)-4-coumarate + ATP + CoA = (E)-4-coumaroyl-CoA + AMP + diphosphate</text>
        <dbReference type="Rhea" id="RHEA:19641"/>
        <dbReference type="ChEBI" id="CHEBI:12876"/>
        <dbReference type="ChEBI" id="CHEBI:30616"/>
        <dbReference type="ChEBI" id="CHEBI:33019"/>
        <dbReference type="ChEBI" id="CHEBI:57287"/>
        <dbReference type="ChEBI" id="CHEBI:85008"/>
        <dbReference type="ChEBI" id="CHEBI:456215"/>
        <dbReference type="EC" id="6.2.1.12"/>
    </reaction>
    <physiologicalReaction direction="left-to-right" evidence="11">
        <dbReference type="Rhea" id="RHEA:19642"/>
    </physiologicalReaction>
</comment>
<comment type="pathway">
    <text evidence="2">Phytoalexin biosynthesis; 3,4',5-trihydroxystilbene biosynthesis; 3,4',5-trihydroxystilbene from trans-4-coumarate: step 1/2.</text>
</comment>
<dbReference type="PANTHER" id="PTHR24096">
    <property type="entry name" value="LONG-CHAIN-FATTY-ACID--COA LIGASE"/>
    <property type="match status" value="1"/>
</dbReference>
<dbReference type="EMBL" id="GBYE01081058">
    <property type="protein sequence ID" value="JAI52326.1"/>
    <property type="molecule type" value="Transcribed_RNA"/>
</dbReference>
<accession>A0A0K8WMF8</accession>
<evidence type="ECO:0000259" key="13">
    <source>
        <dbReference type="Pfam" id="PF13193"/>
    </source>
</evidence>
<dbReference type="InterPro" id="IPR025110">
    <property type="entry name" value="AMP-bd_C"/>
</dbReference>
<dbReference type="PROSITE" id="PS00455">
    <property type="entry name" value="AMP_BINDING"/>
    <property type="match status" value="1"/>
</dbReference>
<evidence type="ECO:0000256" key="1">
    <source>
        <dbReference type="ARBA" id="ARBA00001946"/>
    </source>
</evidence>
<dbReference type="FunFam" id="3.30.300.30:FF:000007">
    <property type="entry name" value="4-coumarate--CoA ligase 2"/>
    <property type="match status" value="1"/>
</dbReference>
<proteinExistence type="inferred from homology"/>
<dbReference type="SUPFAM" id="SSF56801">
    <property type="entry name" value="Acetyl-CoA synthetase-like"/>
    <property type="match status" value="1"/>
</dbReference>
<dbReference type="CDD" id="cd05904">
    <property type="entry name" value="4CL"/>
    <property type="match status" value="1"/>
</dbReference>
<keyword evidence="8" id="KW-0587">Phenylpropanoid metabolism</keyword>
<evidence type="ECO:0000256" key="4">
    <source>
        <dbReference type="ARBA" id="ARBA00012959"/>
    </source>
</evidence>
<protein>
    <recommendedName>
        <fullName evidence="4">4-coumarate--CoA ligase</fullName>
        <ecNumber evidence="4">6.2.1.12</ecNumber>
    </recommendedName>
</protein>
<name>A0A0K8WMF8_ACAKO</name>
<gene>
    <name evidence="14" type="primary">4cl3</name>
</gene>
<reference evidence="14" key="1">
    <citation type="submission" date="2015-07" db="EMBL/GenBank/DDBJ databases">
        <title>MeaNS - Measles Nucleotide Surveillance Program.</title>
        <authorList>
            <person name="Tran T."/>
            <person name="Druce J."/>
        </authorList>
    </citation>
    <scope>NUCLEOTIDE SEQUENCE</scope>
</reference>
<comment type="cofactor">
    <cofactor evidence="1">
        <name>Mg(2+)</name>
        <dbReference type="ChEBI" id="CHEBI:18420"/>
    </cofactor>
</comment>
<comment type="similarity">
    <text evidence="3">Belongs to the ATP-dependent AMP-binding enzyme family.</text>
</comment>
<evidence type="ECO:0000259" key="12">
    <source>
        <dbReference type="Pfam" id="PF00501"/>
    </source>
</evidence>
<dbReference type="InterPro" id="IPR020845">
    <property type="entry name" value="AMP-binding_CS"/>
</dbReference>
<dbReference type="Pfam" id="PF13193">
    <property type="entry name" value="AMP-binding_C"/>
    <property type="match status" value="1"/>
</dbReference>
<dbReference type="AlphaFoldDB" id="A0A0K8WMF8"/>
<comment type="catalytic activity">
    <reaction evidence="10">
        <text>(E)-4-coumaroyl-AMP + CoA = (E)-4-coumaroyl-CoA + AMP + H(+)</text>
        <dbReference type="Rhea" id="RHEA:72423"/>
        <dbReference type="ChEBI" id="CHEBI:15378"/>
        <dbReference type="ChEBI" id="CHEBI:57287"/>
        <dbReference type="ChEBI" id="CHEBI:85008"/>
        <dbReference type="ChEBI" id="CHEBI:192348"/>
        <dbReference type="ChEBI" id="CHEBI:456215"/>
    </reaction>
    <physiologicalReaction direction="left-to-right" evidence="10">
        <dbReference type="Rhea" id="RHEA:72424"/>
    </physiologicalReaction>
</comment>
<feature type="domain" description="AMP-dependent synthetase/ligase" evidence="12">
    <location>
        <begin position="37"/>
        <end position="400"/>
    </location>
</feature>
<keyword evidence="5 14" id="KW-0436">Ligase</keyword>
<evidence type="ECO:0000256" key="6">
    <source>
        <dbReference type="ARBA" id="ARBA00022741"/>
    </source>
</evidence>